<keyword evidence="2" id="KW-1185">Reference proteome</keyword>
<dbReference type="Proteomes" id="UP000274922">
    <property type="component" value="Unassembled WGS sequence"/>
</dbReference>
<proteinExistence type="predicted"/>
<protein>
    <submittedName>
        <fullName evidence="1">Uncharacterized protein</fullName>
    </submittedName>
</protein>
<accession>A0A4P9X8M4</accession>
<reference evidence="2" key="1">
    <citation type="journal article" date="2018" name="Nat. Microbiol.">
        <title>Leveraging single-cell genomics to expand the fungal tree of life.</title>
        <authorList>
            <person name="Ahrendt S.R."/>
            <person name="Quandt C.A."/>
            <person name="Ciobanu D."/>
            <person name="Clum A."/>
            <person name="Salamov A."/>
            <person name="Andreopoulos B."/>
            <person name="Cheng J.F."/>
            <person name="Woyke T."/>
            <person name="Pelin A."/>
            <person name="Henrissat B."/>
            <person name="Reynolds N.K."/>
            <person name="Benny G.L."/>
            <person name="Smith M.E."/>
            <person name="James T.Y."/>
            <person name="Grigoriev I.V."/>
        </authorList>
    </citation>
    <scope>NUCLEOTIDE SEQUENCE [LARGE SCALE GENOMIC DNA]</scope>
    <source>
        <strain evidence="2">ATCC 52028</strain>
    </source>
</reference>
<gene>
    <name evidence="1" type="ORF">CXG81DRAFT_25714</name>
</gene>
<organism evidence="1 2">
    <name type="scientific">Caulochytrium protostelioides</name>
    <dbReference type="NCBI Taxonomy" id="1555241"/>
    <lineage>
        <taxon>Eukaryota</taxon>
        <taxon>Fungi</taxon>
        <taxon>Fungi incertae sedis</taxon>
        <taxon>Chytridiomycota</taxon>
        <taxon>Chytridiomycota incertae sedis</taxon>
        <taxon>Chytridiomycetes</taxon>
        <taxon>Caulochytriales</taxon>
        <taxon>Caulochytriaceae</taxon>
        <taxon>Caulochytrium</taxon>
    </lineage>
</organism>
<name>A0A4P9X8M4_9FUNG</name>
<evidence type="ECO:0000313" key="2">
    <source>
        <dbReference type="Proteomes" id="UP000274922"/>
    </source>
</evidence>
<dbReference type="EMBL" id="ML014166">
    <property type="protein sequence ID" value="RKP01618.1"/>
    <property type="molecule type" value="Genomic_DNA"/>
</dbReference>
<sequence>MRAGRRLIAVTHRRPAVVCAAPWRRRLATPSAPSTPSTPSTPPSSALPYFLADPFLYLRTHRGAIGRAVLWMLVLSLSMELRASRKQARADQHEHAIDMAALRRMKARLQATAAASTTPAAAAPTRVAATTWWPWRASTAAAAAAAAATAAEAAAVAAGVPAVSTPAAADTEPPLAQLVI</sequence>
<dbReference type="AlphaFoldDB" id="A0A4P9X8M4"/>
<evidence type="ECO:0000313" key="1">
    <source>
        <dbReference type="EMBL" id="RKP01618.1"/>
    </source>
</evidence>